<gene>
    <name evidence="11" type="ORF">Rcae01_01576</name>
</gene>
<dbReference type="EMBL" id="BAABRO010000002">
    <property type="protein sequence ID" value="GAA5506125.1"/>
    <property type="molecule type" value="Genomic_DNA"/>
</dbReference>
<organism evidence="11 12">
    <name type="scientific">Novipirellula caenicola</name>
    <dbReference type="NCBI Taxonomy" id="1536901"/>
    <lineage>
        <taxon>Bacteria</taxon>
        <taxon>Pseudomonadati</taxon>
        <taxon>Planctomycetota</taxon>
        <taxon>Planctomycetia</taxon>
        <taxon>Pirellulales</taxon>
        <taxon>Pirellulaceae</taxon>
        <taxon>Novipirellula</taxon>
    </lineage>
</organism>
<proteinExistence type="inferred from homology"/>
<evidence type="ECO:0000256" key="5">
    <source>
        <dbReference type="ARBA" id="ARBA00022763"/>
    </source>
</evidence>
<accession>A0ABP9VNF5</accession>
<dbReference type="InterPro" id="IPR005273">
    <property type="entry name" value="Ura-DNA_glyco_family4"/>
</dbReference>
<evidence type="ECO:0000256" key="9">
    <source>
        <dbReference type="ARBA" id="ARBA00023204"/>
    </source>
</evidence>
<keyword evidence="8" id="KW-0411">Iron-sulfur</keyword>
<dbReference type="Pfam" id="PF13566">
    <property type="entry name" value="DUF4130"/>
    <property type="match status" value="1"/>
</dbReference>
<dbReference type="NCBIfam" id="TIGR00758">
    <property type="entry name" value="UDG_fam4"/>
    <property type="match status" value="1"/>
</dbReference>
<dbReference type="SMART" id="SM00987">
    <property type="entry name" value="UreE_C"/>
    <property type="match status" value="1"/>
</dbReference>
<dbReference type="NCBIfam" id="TIGR03914">
    <property type="entry name" value="UDG_fam_dom"/>
    <property type="match status" value="1"/>
</dbReference>
<dbReference type="NCBIfam" id="TIGR03915">
    <property type="entry name" value="SAM_7_link_chp"/>
    <property type="match status" value="1"/>
</dbReference>
<evidence type="ECO:0000256" key="8">
    <source>
        <dbReference type="ARBA" id="ARBA00023014"/>
    </source>
</evidence>
<reference evidence="11 12" key="1">
    <citation type="submission" date="2024-02" db="EMBL/GenBank/DDBJ databases">
        <title>Rhodopirellula caenicola NBRC 110016.</title>
        <authorList>
            <person name="Ichikawa N."/>
            <person name="Katano-Makiyama Y."/>
            <person name="Hidaka K."/>
        </authorList>
    </citation>
    <scope>NUCLEOTIDE SEQUENCE [LARGE SCALE GENOMIC DNA]</scope>
    <source>
        <strain evidence="11 12">NBRC 110016</strain>
    </source>
</reference>
<name>A0ABP9VNF5_9BACT</name>
<dbReference type="Proteomes" id="UP001416858">
    <property type="component" value="Unassembled WGS sequence"/>
</dbReference>
<dbReference type="InterPro" id="IPR025404">
    <property type="entry name" value="DUF4130"/>
</dbReference>
<dbReference type="PANTHER" id="PTHR33693:SF9">
    <property type="entry name" value="TYPE-4 URACIL-DNA GLYCOSYLASE"/>
    <property type="match status" value="1"/>
</dbReference>
<keyword evidence="7" id="KW-0408">Iron</keyword>
<evidence type="ECO:0000256" key="6">
    <source>
        <dbReference type="ARBA" id="ARBA00022801"/>
    </source>
</evidence>
<dbReference type="Pfam" id="PF03167">
    <property type="entry name" value="UDG"/>
    <property type="match status" value="1"/>
</dbReference>
<evidence type="ECO:0000259" key="10">
    <source>
        <dbReference type="SMART" id="SM00986"/>
    </source>
</evidence>
<dbReference type="InterPro" id="IPR036895">
    <property type="entry name" value="Uracil-DNA_glycosylase-like_sf"/>
</dbReference>
<comment type="caution">
    <text evidence="11">The sequence shown here is derived from an EMBL/GenBank/DDBJ whole genome shotgun (WGS) entry which is preliminary data.</text>
</comment>
<dbReference type="RefSeq" id="WP_345683082.1">
    <property type="nucleotide sequence ID" value="NZ_BAABRO010000002.1"/>
</dbReference>
<dbReference type="CDD" id="cd10030">
    <property type="entry name" value="UDG-F4_TTUDGA_SPO1dp_like"/>
    <property type="match status" value="1"/>
</dbReference>
<dbReference type="SUPFAM" id="SSF52141">
    <property type="entry name" value="Uracil-DNA glycosylase-like"/>
    <property type="match status" value="1"/>
</dbReference>
<dbReference type="InterPro" id="IPR023875">
    <property type="entry name" value="DNA_repair_put"/>
</dbReference>
<dbReference type="InterPro" id="IPR051536">
    <property type="entry name" value="UDG_Type-4/5"/>
</dbReference>
<comment type="similarity">
    <text evidence="1">Belongs to the uracil-DNA glycosylase (UDG) superfamily. Type 4 (UDGa) family.</text>
</comment>
<dbReference type="Gene3D" id="3.40.470.10">
    <property type="entry name" value="Uracil-DNA glycosylase-like domain"/>
    <property type="match status" value="1"/>
</dbReference>
<keyword evidence="4" id="KW-0479">Metal-binding</keyword>
<evidence type="ECO:0000313" key="11">
    <source>
        <dbReference type="EMBL" id="GAA5506125.1"/>
    </source>
</evidence>
<evidence type="ECO:0000256" key="7">
    <source>
        <dbReference type="ARBA" id="ARBA00023004"/>
    </source>
</evidence>
<evidence type="ECO:0000256" key="2">
    <source>
        <dbReference type="ARBA" id="ARBA00019403"/>
    </source>
</evidence>
<keyword evidence="12" id="KW-1185">Reference proteome</keyword>
<evidence type="ECO:0000256" key="3">
    <source>
        <dbReference type="ARBA" id="ARBA00022485"/>
    </source>
</evidence>
<keyword evidence="6" id="KW-0378">Hydrolase</keyword>
<keyword evidence="9" id="KW-0234">DNA repair</keyword>
<keyword evidence="5" id="KW-0227">DNA damage</keyword>
<dbReference type="InterPro" id="IPR005122">
    <property type="entry name" value="Uracil-DNA_glycosylase-like"/>
</dbReference>
<evidence type="ECO:0000256" key="4">
    <source>
        <dbReference type="ARBA" id="ARBA00022723"/>
    </source>
</evidence>
<evidence type="ECO:0000256" key="1">
    <source>
        <dbReference type="ARBA" id="ARBA00006521"/>
    </source>
</evidence>
<sequence>MTFFLHVETFTQWRQEARALLVRGVAPSEVHFSSGADQPSLFDAAAPEMPAKSNEVAPTVPSAFLEMAKHVACHRDANRWELLYRTLWRLTHGQRHLLEMSTDEDVFALNQMKKAVTRDVHKMKAFVRFRKVVASSDLQDTQTQPEALTNYIAWHRPDHRIVSLAAPFFARRFKAMNWTILTPDESVSWDQLELKYGPGVPVSEAPDADSLEDLWKTYYASIFNPARVKVAMMKREMPVRHWATLPETDLIPDLLQQASTRVSEMIAKNEGFAETAAHYMPTDGSLDSLRSAARHCRACDLHQCATQMVFGEGTPSARIVIVGEQPGDREDIEGRPFVGPAGQLLDEALQTLRIDRNEVYITNVVKHFKFTERGKQRLHKKPNSREIFACRPWLEAEIAAIRPDTILCLGATPASALFGRDFRVTQRRGEVIATDWCPRTIATWHPAAILRMPNPDRRAQKHQQFIADLALTLDQ</sequence>
<feature type="domain" description="Uracil-DNA glycosylase-like" evidence="10">
    <location>
        <begin position="310"/>
        <end position="470"/>
    </location>
</feature>
<evidence type="ECO:0000313" key="12">
    <source>
        <dbReference type="Proteomes" id="UP001416858"/>
    </source>
</evidence>
<dbReference type="SMART" id="SM00986">
    <property type="entry name" value="UDG"/>
    <property type="match status" value="1"/>
</dbReference>
<protein>
    <recommendedName>
        <fullName evidence="2">Type-4 uracil-DNA glycosylase</fullName>
    </recommendedName>
</protein>
<keyword evidence="3" id="KW-0004">4Fe-4S</keyword>
<dbReference type="PANTHER" id="PTHR33693">
    <property type="entry name" value="TYPE-5 URACIL-DNA GLYCOSYLASE"/>
    <property type="match status" value="1"/>
</dbReference>